<dbReference type="Pfam" id="PF00149">
    <property type="entry name" value="Metallophos"/>
    <property type="match status" value="1"/>
</dbReference>
<reference evidence="2 3" key="1">
    <citation type="submission" date="2015-08" db="EMBL/GenBank/DDBJ databases">
        <authorList>
            <person name="Babu N.S."/>
            <person name="Beckwith C.J."/>
            <person name="Beseler K.G."/>
            <person name="Brison A."/>
            <person name="Carone J.V."/>
            <person name="Caskin T.P."/>
            <person name="Diamond M."/>
            <person name="Durham M.E."/>
            <person name="Foxe J.M."/>
            <person name="Go M."/>
            <person name="Henderson B.A."/>
            <person name="Jones I.B."/>
            <person name="McGettigan J.A."/>
            <person name="Micheletti S.J."/>
            <person name="Nasrallah M.E."/>
            <person name="Ortiz D."/>
            <person name="Piller C.R."/>
            <person name="Privatt S.R."/>
            <person name="Schneider S.L."/>
            <person name="Sharp S."/>
            <person name="Smith T.C."/>
            <person name="Stanton J.D."/>
            <person name="Ullery H.E."/>
            <person name="Wilson R.J."/>
            <person name="Serrano M.G."/>
            <person name="Buck G."/>
            <person name="Lee V."/>
            <person name="Wang Y."/>
            <person name="Carvalho R."/>
            <person name="Voegtly L."/>
            <person name="Shi R."/>
            <person name="Duckworth R."/>
            <person name="Johnson A."/>
            <person name="Loviza R."/>
            <person name="Walstead R."/>
            <person name="Shah Z."/>
            <person name="Kiflezghi M."/>
            <person name="Wade K."/>
            <person name="Ball S.L."/>
            <person name="Bradley K.W."/>
            <person name="Asai D.J."/>
            <person name="Bowman C.A."/>
            <person name="Russell D.A."/>
            <person name="Pope W.H."/>
            <person name="Jacobs-Sera D."/>
            <person name="Hendrix R.W."/>
            <person name="Hatfull G.F."/>
        </authorList>
    </citation>
    <scope>NUCLEOTIDE SEQUENCE [LARGE SCALE GENOMIC DNA]</scope>
    <source>
        <strain evidence="2 3">DSM 27648</strain>
    </source>
</reference>
<dbReference type="PANTHER" id="PTHR46546:SF4">
    <property type="entry name" value="SHEWANELLA-LIKE PROTEIN PHOSPHATASE 1"/>
    <property type="match status" value="1"/>
</dbReference>
<protein>
    <submittedName>
        <fullName evidence="2">Serine-threonine protein phosphatase</fullName>
    </submittedName>
</protein>
<organism evidence="2 3">
    <name type="scientific">Labilithrix luteola</name>
    <dbReference type="NCBI Taxonomy" id="1391654"/>
    <lineage>
        <taxon>Bacteria</taxon>
        <taxon>Pseudomonadati</taxon>
        <taxon>Myxococcota</taxon>
        <taxon>Polyangia</taxon>
        <taxon>Polyangiales</taxon>
        <taxon>Labilitrichaceae</taxon>
        <taxon>Labilithrix</taxon>
    </lineage>
</organism>
<dbReference type="Proteomes" id="UP000064967">
    <property type="component" value="Chromosome"/>
</dbReference>
<proteinExistence type="predicted"/>
<dbReference type="Gene3D" id="3.60.21.10">
    <property type="match status" value="1"/>
</dbReference>
<name>A0A0K1QC05_9BACT</name>
<accession>A0A0K1QC05</accession>
<dbReference type="PANTHER" id="PTHR46546">
    <property type="entry name" value="SHEWANELLA-LIKE PROTEIN PHOSPHATASE 1"/>
    <property type="match status" value="1"/>
</dbReference>
<dbReference type="STRING" id="1391654.AKJ09_09628"/>
<dbReference type="SUPFAM" id="SSF56300">
    <property type="entry name" value="Metallo-dependent phosphatases"/>
    <property type="match status" value="1"/>
</dbReference>
<dbReference type="KEGG" id="llu:AKJ09_09628"/>
<keyword evidence="3" id="KW-1185">Reference proteome</keyword>
<gene>
    <name evidence="2" type="ORF">AKJ09_09628</name>
</gene>
<dbReference type="EMBL" id="CP012333">
    <property type="protein sequence ID" value="AKV02965.1"/>
    <property type="molecule type" value="Genomic_DNA"/>
</dbReference>
<evidence type="ECO:0000259" key="1">
    <source>
        <dbReference type="Pfam" id="PF00149"/>
    </source>
</evidence>
<sequence length="278" mass="29783">MPAPERIVAIGDLHGDFEAARKAFRLAGATDAKDEWIGGKLVVVQTGDEIDRGDDDRKILDWVEKLKGDAEKAGGAVVALVGNHEIMNVQFDFRYVTDGAFTSFDGSQAPNPQVSTALAGMEARSRSRAYAFAPGGAYATMLSRRPVVAQVGGTVFVHGGVLPKHVALGLDKINENAKQWLLGKDPTPPRALVSEDGPLWTRMYSAAPGREECAMLGETLKSLDAKRMVMGHTVQRGGISQACEGKAWRIDVGMSRFFGGSVEVLEIKGDTVNVLKGS</sequence>
<feature type="domain" description="Calcineurin-like phosphoesterase" evidence="1">
    <location>
        <begin position="6"/>
        <end position="235"/>
    </location>
</feature>
<dbReference type="InterPro" id="IPR004843">
    <property type="entry name" value="Calcineurin-like_PHP"/>
</dbReference>
<dbReference type="AlphaFoldDB" id="A0A0K1QC05"/>
<dbReference type="GO" id="GO:0016787">
    <property type="term" value="F:hydrolase activity"/>
    <property type="evidence" value="ECO:0007669"/>
    <property type="project" value="InterPro"/>
</dbReference>
<evidence type="ECO:0000313" key="3">
    <source>
        <dbReference type="Proteomes" id="UP000064967"/>
    </source>
</evidence>
<evidence type="ECO:0000313" key="2">
    <source>
        <dbReference type="EMBL" id="AKV02965.1"/>
    </source>
</evidence>
<dbReference type="InterPro" id="IPR029052">
    <property type="entry name" value="Metallo-depent_PP-like"/>
</dbReference>